<dbReference type="STRING" id="449.LHA_2960"/>
<dbReference type="PROSITE" id="PS00108">
    <property type="entry name" value="PROTEIN_KINASE_ST"/>
    <property type="match status" value="1"/>
</dbReference>
<dbReference type="InterPro" id="IPR000719">
    <property type="entry name" value="Prot_kinase_dom"/>
</dbReference>
<evidence type="ECO:0000256" key="1">
    <source>
        <dbReference type="SAM" id="Coils"/>
    </source>
</evidence>
<keyword evidence="5" id="KW-1185">Reference proteome</keyword>
<dbReference type="RefSeq" id="WP_045107048.1">
    <property type="nucleotide sequence ID" value="NZ_LN681225.1"/>
</dbReference>
<dbReference type="InterPro" id="IPR008271">
    <property type="entry name" value="Ser/Thr_kinase_AS"/>
</dbReference>
<dbReference type="Gene3D" id="1.25.40.20">
    <property type="entry name" value="Ankyrin repeat-containing domain"/>
    <property type="match status" value="1"/>
</dbReference>
<dbReference type="HOGENOM" id="CLU_225683_0_0_6"/>
<dbReference type="SUPFAM" id="SSF48403">
    <property type="entry name" value="Ankyrin repeat"/>
    <property type="match status" value="1"/>
</dbReference>
<dbReference type="InterPro" id="IPR036770">
    <property type="entry name" value="Ankyrin_rpt-contain_sf"/>
</dbReference>
<dbReference type="PANTHER" id="PTHR23159:SF31">
    <property type="entry name" value="CENTROSOME-ASSOCIATED PROTEIN CEP250 ISOFORM X1"/>
    <property type="match status" value="1"/>
</dbReference>
<dbReference type="OrthoDB" id="5630217at2"/>
<feature type="region of interest" description="Disordered" evidence="2">
    <location>
        <begin position="2075"/>
        <end position="2121"/>
    </location>
</feature>
<dbReference type="Gene3D" id="1.10.287.1490">
    <property type="match status" value="2"/>
</dbReference>
<evidence type="ECO:0000259" key="3">
    <source>
        <dbReference type="PROSITE" id="PS50011"/>
    </source>
</evidence>
<accession>A0A0A8UXT5</accession>
<feature type="coiled-coil region" evidence="1">
    <location>
        <begin position="26"/>
        <end position="53"/>
    </location>
</feature>
<dbReference type="Proteomes" id="UP000032803">
    <property type="component" value="Chromosome I"/>
</dbReference>
<dbReference type="EMBL" id="LN681225">
    <property type="protein sequence ID" value="CEK11952.1"/>
    <property type="molecule type" value="Genomic_DNA"/>
</dbReference>
<organism evidence="4 5">
    <name type="scientific">Legionella hackeliae</name>
    <dbReference type="NCBI Taxonomy" id="449"/>
    <lineage>
        <taxon>Bacteria</taxon>
        <taxon>Pseudomonadati</taxon>
        <taxon>Pseudomonadota</taxon>
        <taxon>Gammaproteobacteria</taxon>
        <taxon>Legionellales</taxon>
        <taxon>Legionellaceae</taxon>
        <taxon>Legionella</taxon>
    </lineage>
</organism>
<dbReference type="GO" id="GO:0004672">
    <property type="term" value="F:protein kinase activity"/>
    <property type="evidence" value="ECO:0007669"/>
    <property type="project" value="InterPro"/>
</dbReference>
<proteinExistence type="predicted"/>
<dbReference type="GO" id="GO:0005524">
    <property type="term" value="F:ATP binding"/>
    <property type="evidence" value="ECO:0007669"/>
    <property type="project" value="InterPro"/>
</dbReference>
<gene>
    <name evidence="4" type="ORF">LHA_2960</name>
</gene>
<evidence type="ECO:0000313" key="5">
    <source>
        <dbReference type="Proteomes" id="UP000032803"/>
    </source>
</evidence>
<feature type="compositionally biased region" description="Basic and acidic residues" evidence="2">
    <location>
        <begin position="2091"/>
        <end position="2121"/>
    </location>
</feature>
<keyword evidence="1" id="KW-0175">Coiled coil</keyword>
<dbReference type="KEGG" id="lha:LHA_2960"/>
<evidence type="ECO:0000256" key="2">
    <source>
        <dbReference type="SAM" id="MobiDB-lite"/>
    </source>
</evidence>
<feature type="domain" description="Protein kinase" evidence="3">
    <location>
        <begin position="799"/>
        <end position="1201"/>
    </location>
</feature>
<dbReference type="PANTHER" id="PTHR23159">
    <property type="entry name" value="CENTROSOMAL PROTEIN 2"/>
    <property type="match status" value="1"/>
</dbReference>
<reference evidence="5" key="1">
    <citation type="submission" date="2014-09" db="EMBL/GenBank/DDBJ databases">
        <authorList>
            <person name="Gomez-Valero L."/>
        </authorList>
    </citation>
    <scope>NUCLEOTIDE SEQUENCE [LARGE SCALE GENOMIC DNA]</scope>
    <source>
        <strain evidence="5">ATCC35250</strain>
    </source>
</reference>
<protein>
    <recommendedName>
        <fullName evidence="3">Protein kinase domain-containing protein</fullName>
    </recommendedName>
</protein>
<name>A0A0A8UXT5_LEGHA</name>
<dbReference type="PROSITE" id="PS50011">
    <property type="entry name" value="PROTEIN_KINASE_DOM"/>
    <property type="match status" value="1"/>
</dbReference>
<sequence>MAHCKKFIAGIGAINFTESSARLLRQALLSCAYQELQQELKEIEDRKALLPQRIQDSDLGNKQLIVYKQKQDEAALRIKAQLKVLENLAAEAPPFKLETKVVIDEAFIQDFAINFRNIRHLAETLSDAPTIIKQQQTRLYTEILFKLTQREQETQLQTLSFDDIREMIKQALVIYERETDIQLRNQAQTLIHMGIFEIVRGDCERIKAKEKLSSYAQYQEFLLLLSDKLLDVGVSDVIDNLSEYRDTKGRNIADLLQQIENKLNITQDDSWNDDSKIKALKTKKALFHKLRFGQEDRREYVGQVQSNLARDLFWGRNIRDTELFTVRGVSEDVFSMLVQQNFLINSKFEKTDESSPDFSLAERRLKAVIDAVKVTRKPKKNGPELFPIGNSGVFAKNTDALSKMVETVSHELKEKFTTPTFKIINGFIQVDFYYTSLDGQTLSKNILSTGGIGFESTTLLKTLRGLESAVPGIEAITLRGKTLAEIRNQIKTLGNEKLEKACSRQLGLLEQAFKREDVKEIADLKLSNDEEVLLRKLLELQFIAPIHTVTDNSKILEEALKRIGANQFKNAVKIEGLEDAVKGAYERLAALNAINVPSHALPILQKAKTLFSEERKEKLNTLNDLLKSTKSATEKENELTKLFVEEYTGMSQTLGLSSETEFSRLEADVRGMAREIIKLIERTEKGLPALTPKEEAAYFDAIQQIARELSKISLSMHEVQFKIPHGLKAKEPITLIDIHGKKHQFTLDLKTEQLPYSLIKPPGASDFIFSYGGSRGIIAPFAGLDEAYAGVGKKKGRLFTHSRLLGVGQYGSVKEVESLLSGLNQVTKKGYALDTEPFTDESRSKQRTRPITARKDPYYRVERDLMQNLSAVAKASGNATVGETQYWLEMDKPRFKGELYAQDGSLQQYRLLTARAKGQTFADKANKDLNYYPKDRLAYHDPTQRKANDLDALTDMLALSQALVSEAYKLQTLGSTAESKQLGFAHNDIKPENFIYKRKADGSFEVRYIDWATGGFVQKYTGKKEKLDEIFVELFGEGLTFELKDNKCTDKNGRFVRIEEGSKIVYGINPTLQILHGARNGTLPYISPQVLGKNREKQSQPAGVYNSDFNTVFEANDPTSDDWALTAMTFGICNLEAYFALVKGRAVADYVIPGILALEGLPPHEKLVIIDDKKFTEFFACRNPSDSSAFNTGVVATHPTPVMFIPSNQREGEPLHLFRRLQELQRSLASDKDVDESKTKIAREIETILSTVYNAIASGKGLNKQELTKQLDAAQRCLQNYEKIKDTNYQEGLLKQEVLHSLLKAIHERPVSADDLLKSFPEDGPSQLKILCTYPSSVEQKKQVVEIFQKTFSESAFVDKFIGEKAPARDLFKDMIARHQTEILISLLAKIPENKNEDFIKIVSEDGLLHYAAEQGLTKVFGSLVDALTRAGATPTAILDLSLIEYKSGPKQAHNASHLRWSTSCFHIAIRNNNPKLLARLLTLLPDENNDKNIIDEALHFCAVLGNKQLFQQIEKARLHATSPVTAARIMGIKLPPEYLSPYHLFLNNEATLAAIKWKTLTNQPELGKQFLLSSDGNPLLIAAAKANFAGVFQLLELGKAIDFEDWTKVLSETDANGKNLLNYMLELNQLEHLSRFINFIKETTENSNDILVQLLSNPHPVNPLKNFLSQQTNSDQHFVVVKMLLDTICSNFATATIEQQQARVVALLINKDWLIEQAKDTKNFEELNKLLQNEALSIPFKQSLFKTLKEASQDNVARTFYEKLLTEVSRIPVEIDKKTQLEISGVFAEVIRQSSDFEELFKALTEEHKVASEFERDARDLKEKVQKYAEKEQRLESTLKQQQVEATELKETLHQTKDQLEKASVLTLKLQQKSEKATKDYLAKETLLKQEIEKEKSSVAAVEEELREAKEQHQQEQERLVCALKEVESHINVLKQELEEKSSELDSKGKSYRQLEAQYKELEENKNSLVEELKHSKSVEKETQEKLLAEIKTREGKESDLQELGKQLDALRDEKTKLGQELESLQTLNKRLGEENSELQQRVKEYKENSETLDRELKKYLSEVVTLKEGLQETQEKLQEASARTSQLEEEIKTKQDEYDRQEASLKEEIEETKKTSESGIKAAEEKLRQAKEQHQQEQERLVCALKEVESHINVLKQELEEKSSELDSKGKSYRQLEAQYKELEENKNSLVEELKHSKSVEKETQEKLLAEIKTREGKESDLQELGKQLDALRDEKTKLGQELESLQTLNKRLGEENSELQQRVKEYKENSETLDRELKKYLSEVVTLKEGLQETQEKLQEASARTSQLEQEIENTTTAFLEKEILLKKQIEETKQSAERDVAGVKQKLAEAEKSYQVTLNSLSVSLKEVTEEVQQLQSSLQEKDLQFKVKEESYKKLETESAELKQLKEKLQKELSDSKRLSESTISELQMKLDVETKAGVDKQAKLQELSQQLGNLQATLKSQTEELQTKNGELEDVKRFLESEHIRFSQELETIKKQIEEERYKAQEAETKQKQAEKSAEEAQLETRRILEEMKRLRKEMEIQEAKVKAREQRVAEREQQVEERAAEVEALHQEVLRVEEDVHRREDELAHAEIPIENPRELARRKAITALKAKFARSIDDDLLTAISHATSNEDLAKLGLDLKYLAVLEHDDYLLIADATDERLTQLQEERSEIKTELLERNYKAVLGENREKLRRIYNNLNKIDTLDKGITNELNYLVQISPLHWFSPAFQASLKKNAHELAPHYERLAEGCNVVVDYLKPLSIELKHQFRSLPSIEEIEHLPENSPKRSDIESRRALLTRYLQRVQGQLDLYEPLYKLLNGDPAASNPLLRQGIRKTLKYAQDEKYSLKFSSFSSDYRDYSQEERALHLQAGYESNVEGNVTEISSNTGLAHYQVVESAKQNYFREHIINPDDQFCGYFIEDRAKNLDSPLYGDSLKGYRPSITITVSKFPQGPDSRDPQLIAARVQYALAVATHLLSEFVEPPTAKDPVIMRGPNPEELRYLWTAMVLVGKEVSGFQFPPEAVAVASAVFKPGLEMEKTGFWGGWTTQWRANSCYETSFRGQPSVDIWLTGLKEASRHRANFKGESDRIKKLVGDVTQTFFGNAKAKTVVEDLKQEVLKNGPNAGG</sequence>
<evidence type="ECO:0000313" key="4">
    <source>
        <dbReference type="EMBL" id="CEK11952.1"/>
    </source>
</evidence>